<dbReference type="CDD" id="cd00917">
    <property type="entry name" value="PG-PI_TP"/>
    <property type="match status" value="1"/>
</dbReference>
<comment type="subunit">
    <text evidence="3">Monomer.</text>
</comment>
<dbReference type="SUPFAM" id="SSF81296">
    <property type="entry name" value="E set domains"/>
    <property type="match status" value="1"/>
</dbReference>
<dbReference type="Proteomes" id="UP000807306">
    <property type="component" value="Unassembled WGS sequence"/>
</dbReference>
<dbReference type="InterPro" id="IPR003172">
    <property type="entry name" value="ML_dom"/>
</dbReference>
<dbReference type="GO" id="GO:0032366">
    <property type="term" value="P:intracellular sterol transport"/>
    <property type="evidence" value="ECO:0007669"/>
    <property type="project" value="InterPro"/>
</dbReference>
<evidence type="ECO:0000256" key="7">
    <source>
        <dbReference type="ARBA" id="ARBA00023055"/>
    </source>
</evidence>
<dbReference type="InterPro" id="IPR039670">
    <property type="entry name" value="NPC2-like"/>
</dbReference>
<dbReference type="InterPro" id="IPR036846">
    <property type="entry name" value="GM2-AP_sf"/>
</dbReference>
<dbReference type="PANTHER" id="PTHR11306">
    <property type="entry name" value="NIEMANN PICK TYPE C2 PROTEIN NPC2-RELATED"/>
    <property type="match status" value="1"/>
</dbReference>
<gene>
    <name evidence="10" type="ORF">CPB83DRAFT_874407</name>
</gene>
<keyword evidence="7" id="KW-0445">Lipid transport</keyword>
<accession>A0A9P6JT66</accession>
<proteinExistence type="inferred from homology"/>
<evidence type="ECO:0000259" key="9">
    <source>
        <dbReference type="SMART" id="SM00737"/>
    </source>
</evidence>
<keyword evidence="5" id="KW-0813">Transport</keyword>
<dbReference type="FunFam" id="2.70.220.10:FF:000004">
    <property type="entry name" value="Related to phosphatidylglycerol/phosphatidylinositol transfer protein"/>
    <property type="match status" value="1"/>
</dbReference>
<evidence type="ECO:0000256" key="8">
    <source>
        <dbReference type="SAM" id="SignalP"/>
    </source>
</evidence>
<comment type="caution">
    <text evidence="10">The sequence shown here is derived from an EMBL/GenBank/DDBJ whole genome shotgun (WGS) entry which is preliminary data.</text>
</comment>
<dbReference type="InterPro" id="IPR033917">
    <property type="entry name" value="ML_PG-PI_TP"/>
</dbReference>
<organism evidence="10 11">
    <name type="scientific">Crepidotus variabilis</name>
    <dbReference type="NCBI Taxonomy" id="179855"/>
    <lineage>
        <taxon>Eukaryota</taxon>
        <taxon>Fungi</taxon>
        <taxon>Dikarya</taxon>
        <taxon>Basidiomycota</taxon>
        <taxon>Agaricomycotina</taxon>
        <taxon>Agaricomycetes</taxon>
        <taxon>Agaricomycetidae</taxon>
        <taxon>Agaricales</taxon>
        <taxon>Agaricineae</taxon>
        <taxon>Crepidotaceae</taxon>
        <taxon>Crepidotus</taxon>
    </lineage>
</organism>
<keyword evidence="6 8" id="KW-0732">Signal</keyword>
<comment type="similarity">
    <text evidence="2">Belongs to the NPC2 family.</text>
</comment>
<evidence type="ECO:0000256" key="5">
    <source>
        <dbReference type="ARBA" id="ARBA00022448"/>
    </source>
</evidence>
<dbReference type="EMBL" id="MU157833">
    <property type="protein sequence ID" value="KAF9532006.1"/>
    <property type="molecule type" value="Genomic_DNA"/>
</dbReference>
<dbReference type="OrthoDB" id="6409159at2759"/>
<feature type="domain" description="MD-2-related lipid-recognition" evidence="9">
    <location>
        <begin position="39"/>
        <end position="161"/>
    </location>
</feature>
<evidence type="ECO:0000313" key="11">
    <source>
        <dbReference type="Proteomes" id="UP000807306"/>
    </source>
</evidence>
<evidence type="ECO:0000256" key="4">
    <source>
        <dbReference type="ARBA" id="ARBA00016056"/>
    </source>
</evidence>
<dbReference type="AlphaFoldDB" id="A0A9P6JT66"/>
<feature type="chain" id="PRO_5040424241" description="Phosphatidylglycerol/phosphatidylinositol transfer protein" evidence="8">
    <location>
        <begin position="18"/>
        <end position="171"/>
    </location>
</feature>
<dbReference type="Gene3D" id="2.70.220.10">
    <property type="entry name" value="Ganglioside GM2 activator"/>
    <property type="match status" value="1"/>
</dbReference>
<evidence type="ECO:0000256" key="1">
    <source>
        <dbReference type="ARBA" id="ARBA00002053"/>
    </source>
</evidence>
<protein>
    <recommendedName>
        <fullName evidence="4">Phosphatidylglycerol/phosphatidylinositol transfer protein</fullName>
    </recommendedName>
</protein>
<dbReference type="Pfam" id="PF02221">
    <property type="entry name" value="E1_DerP2_DerF2"/>
    <property type="match status" value="1"/>
</dbReference>
<feature type="signal peptide" evidence="8">
    <location>
        <begin position="1"/>
        <end position="17"/>
    </location>
</feature>
<evidence type="ECO:0000313" key="10">
    <source>
        <dbReference type="EMBL" id="KAF9532006.1"/>
    </source>
</evidence>
<evidence type="ECO:0000256" key="2">
    <source>
        <dbReference type="ARBA" id="ARBA00006370"/>
    </source>
</evidence>
<comment type="function">
    <text evidence="1">Catalyzes the intermembrane transfer of phosphatidylglycerol and phosphatidylinositol.</text>
</comment>
<dbReference type="SMART" id="SM00737">
    <property type="entry name" value="ML"/>
    <property type="match status" value="1"/>
</dbReference>
<dbReference type="PANTHER" id="PTHR11306:SF0">
    <property type="entry name" value="PHOSPHATIDYLGLYCEROL_PHOSPHATIDYLINOSITOL TRANSFER PROTEIN"/>
    <property type="match status" value="1"/>
</dbReference>
<name>A0A9P6JT66_9AGAR</name>
<evidence type="ECO:0000256" key="3">
    <source>
        <dbReference type="ARBA" id="ARBA00011245"/>
    </source>
</evidence>
<dbReference type="InterPro" id="IPR014756">
    <property type="entry name" value="Ig_E-set"/>
</dbReference>
<sequence length="171" mass="18523">MRSLSVLLLGLAATALSASVPEQIPINDGPVHTTNSWSYTDCGLPTDAIQIKSIQVSPDPPQPGKDLTVTVNGEAVEQIEDGAYADVVVKLGLIKLLTKRFDVCEEARNANATVQCPVNKGEYTVVQTVALPKEIPAAKFTVQVRGFTAGEDDMVCLDLKVDFMKRFPHLW</sequence>
<dbReference type="FunFam" id="2.70.220.10:FF:000002">
    <property type="entry name" value="Phosphatidylglycerol/phosphatidylinositol transfer protein"/>
    <property type="match status" value="1"/>
</dbReference>
<reference evidence="10" key="1">
    <citation type="submission" date="2020-11" db="EMBL/GenBank/DDBJ databases">
        <authorList>
            <consortium name="DOE Joint Genome Institute"/>
            <person name="Ahrendt S."/>
            <person name="Riley R."/>
            <person name="Andreopoulos W."/>
            <person name="Labutti K."/>
            <person name="Pangilinan J."/>
            <person name="Ruiz-Duenas F.J."/>
            <person name="Barrasa J.M."/>
            <person name="Sanchez-Garcia M."/>
            <person name="Camarero S."/>
            <person name="Miyauchi S."/>
            <person name="Serrano A."/>
            <person name="Linde D."/>
            <person name="Babiker R."/>
            <person name="Drula E."/>
            <person name="Ayuso-Fernandez I."/>
            <person name="Pacheco R."/>
            <person name="Padilla G."/>
            <person name="Ferreira P."/>
            <person name="Barriuso J."/>
            <person name="Kellner H."/>
            <person name="Castanera R."/>
            <person name="Alfaro M."/>
            <person name="Ramirez L."/>
            <person name="Pisabarro A.G."/>
            <person name="Kuo A."/>
            <person name="Tritt A."/>
            <person name="Lipzen A."/>
            <person name="He G."/>
            <person name="Yan M."/>
            <person name="Ng V."/>
            <person name="Cullen D."/>
            <person name="Martin F."/>
            <person name="Rosso M.-N."/>
            <person name="Henrissat B."/>
            <person name="Hibbett D."/>
            <person name="Martinez A.T."/>
            <person name="Grigoriev I.V."/>
        </authorList>
    </citation>
    <scope>NUCLEOTIDE SEQUENCE</scope>
    <source>
        <strain evidence="10">CBS 506.95</strain>
    </source>
</reference>
<evidence type="ECO:0000256" key="6">
    <source>
        <dbReference type="ARBA" id="ARBA00022729"/>
    </source>
</evidence>
<keyword evidence="11" id="KW-1185">Reference proteome</keyword>
<dbReference type="GO" id="GO:0032934">
    <property type="term" value="F:sterol binding"/>
    <property type="evidence" value="ECO:0007669"/>
    <property type="project" value="InterPro"/>
</dbReference>